<dbReference type="EMBL" id="JAHDYR010000040">
    <property type="protein sequence ID" value="KAG9392082.1"/>
    <property type="molecule type" value="Genomic_DNA"/>
</dbReference>
<dbReference type="SMART" id="SM00220">
    <property type="entry name" value="S_TKc"/>
    <property type="match status" value="1"/>
</dbReference>
<dbReference type="InterPro" id="IPR000719">
    <property type="entry name" value="Prot_kinase_dom"/>
</dbReference>
<dbReference type="OrthoDB" id="68483at2759"/>
<keyword evidence="3" id="KW-0418">Kinase</keyword>
<feature type="region of interest" description="Disordered" evidence="1">
    <location>
        <begin position="480"/>
        <end position="502"/>
    </location>
</feature>
<dbReference type="Pfam" id="PF00069">
    <property type="entry name" value="Pkinase"/>
    <property type="match status" value="1"/>
</dbReference>
<protein>
    <submittedName>
        <fullName evidence="3">Protein kinase domain</fullName>
    </submittedName>
</protein>
<dbReference type="GO" id="GO:0005524">
    <property type="term" value="F:ATP binding"/>
    <property type="evidence" value="ECO:0007669"/>
    <property type="project" value="InterPro"/>
</dbReference>
<gene>
    <name evidence="3" type="ORF">J8273_6674</name>
</gene>
<evidence type="ECO:0000256" key="1">
    <source>
        <dbReference type="SAM" id="MobiDB-lite"/>
    </source>
</evidence>
<dbReference type="AlphaFoldDB" id="A0A8J6B899"/>
<dbReference type="Proteomes" id="UP000717585">
    <property type="component" value="Unassembled WGS sequence"/>
</dbReference>
<reference evidence="3" key="1">
    <citation type="submission" date="2021-05" db="EMBL/GenBank/DDBJ databases">
        <title>A free-living protist that lacks canonical eukaryotic 1 DNA replication and segregation systems.</title>
        <authorList>
            <person name="Salas-Leiva D.E."/>
            <person name="Tromer E.C."/>
            <person name="Curtis B.A."/>
            <person name="Jerlstrom-Hultqvist J."/>
            <person name="Kolisko M."/>
            <person name="Yi Z."/>
            <person name="Salas-Leiva J.S."/>
            <person name="Gallot-Lavallee L."/>
            <person name="Kops G.J.P.L."/>
            <person name="Archibald J.M."/>
            <person name="Simpson A.G.B."/>
            <person name="Roger A.J."/>
        </authorList>
    </citation>
    <scope>NUCLEOTIDE SEQUENCE</scope>
    <source>
        <strain evidence="3">BICM</strain>
    </source>
</reference>
<accession>A0A8J6B899</accession>
<sequence length="502" mass="57051">MVMPRAEGDLMKFERGRRKRGYIYTWRELQEMLFDMVMSLAEIHHAGIVHRDIKPANFLVMRRDVSAPGQSEYSVVLGDFGISVKVNKEEEQHTGQATVAFPTAIAGTGKFLPPETLERGESGQHEVHQKGDIWALGITLYLMIYGKHPFCSSDLTRETVAEYTRTLKGKTLEFPDTMREFKRGRIRVHLAGDVLVNPEEIDENDETYDRAFRKFEDNLRLANNLIRSCLKMNHRERKSAQDIIKEHVFRVGLSDIEHSKRGLEDMNHRVENMKPGMLMRGAITFSSHYHKNGKSQLTQRDMRAADLKKFLDEIKFCPETVLRLLHKEKAGRRARALKREEQKTAEDDMTTTAESTQLPQEPKPAVTINPVTEAPAPEPNPAPVPAQVRAPAPVQCVVPRPQMHIPSSHTNLQLNLSFRKRQVPVLTQAKADPVLVDPRTSMTPVLSHAKVNLQQGLDVQNTPNVHNVTRTDFTRLTPMKSASRPRFSLPPSTKVDLSKFKS</sequence>
<evidence type="ECO:0000313" key="3">
    <source>
        <dbReference type="EMBL" id="KAG9392082.1"/>
    </source>
</evidence>
<feature type="compositionally biased region" description="Polar residues" evidence="1">
    <location>
        <begin position="350"/>
        <end position="359"/>
    </location>
</feature>
<keyword evidence="3" id="KW-0808">Transferase</keyword>
<proteinExistence type="predicted"/>
<dbReference type="PROSITE" id="PS00108">
    <property type="entry name" value="PROTEIN_KINASE_ST"/>
    <property type="match status" value="1"/>
</dbReference>
<dbReference type="PROSITE" id="PS50011">
    <property type="entry name" value="PROTEIN_KINASE_DOM"/>
    <property type="match status" value="1"/>
</dbReference>
<evidence type="ECO:0000313" key="4">
    <source>
        <dbReference type="Proteomes" id="UP000717585"/>
    </source>
</evidence>
<feature type="domain" description="Protein kinase" evidence="2">
    <location>
        <begin position="1"/>
        <end position="250"/>
    </location>
</feature>
<dbReference type="SUPFAM" id="SSF56112">
    <property type="entry name" value="Protein kinase-like (PK-like)"/>
    <property type="match status" value="1"/>
</dbReference>
<keyword evidence="4" id="KW-1185">Reference proteome</keyword>
<organism evidence="3 4">
    <name type="scientific">Carpediemonas membranifera</name>
    <dbReference type="NCBI Taxonomy" id="201153"/>
    <lineage>
        <taxon>Eukaryota</taxon>
        <taxon>Metamonada</taxon>
        <taxon>Carpediemonas-like organisms</taxon>
        <taxon>Carpediemonas</taxon>
    </lineage>
</organism>
<dbReference type="Gene3D" id="1.10.510.10">
    <property type="entry name" value="Transferase(Phosphotransferase) domain 1"/>
    <property type="match status" value="1"/>
</dbReference>
<dbReference type="PANTHER" id="PTHR44167:SF24">
    <property type="entry name" value="SERINE_THREONINE-PROTEIN KINASE CHK2"/>
    <property type="match status" value="1"/>
</dbReference>
<name>A0A8J6B899_9EUKA</name>
<comment type="caution">
    <text evidence="3">The sequence shown here is derived from an EMBL/GenBank/DDBJ whole genome shotgun (WGS) entry which is preliminary data.</text>
</comment>
<feature type="compositionally biased region" description="Basic and acidic residues" evidence="1">
    <location>
        <begin position="337"/>
        <end position="346"/>
    </location>
</feature>
<dbReference type="GO" id="GO:0004672">
    <property type="term" value="F:protein kinase activity"/>
    <property type="evidence" value="ECO:0007669"/>
    <property type="project" value="InterPro"/>
</dbReference>
<dbReference type="PANTHER" id="PTHR44167">
    <property type="entry name" value="OVARIAN-SPECIFIC SERINE/THREONINE-PROTEIN KINASE LOK-RELATED"/>
    <property type="match status" value="1"/>
</dbReference>
<feature type="region of interest" description="Disordered" evidence="1">
    <location>
        <begin position="330"/>
        <end position="382"/>
    </location>
</feature>
<dbReference type="InterPro" id="IPR008271">
    <property type="entry name" value="Ser/Thr_kinase_AS"/>
</dbReference>
<dbReference type="InterPro" id="IPR011009">
    <property type="entry name" value="Kinase-like_dom_sf"/>
</dbReference>
<evidence type="ECO:0000259" key="2">
    <source>
        <dbReference type="PROSITE" id="PS50011"/>
    </source>
</evidence>